<dbReference type="Proteomes" id="UP000524404">
    <property type="component" value="Unassembled WGS sequence"/>
</dbReference>
<evidence type="ECO:0000313" key="2">
    <source>
        <dbReference type="Proteomes" id="UP000524404"/>
    </source>
</evidence>
<comment type="caution">
    <text evidence="1">The sequence shown here is derived from an EMBL/GenBank/DDBJ whole genome shotgun (WGS) entry which is preliminary data.</text>
</comment>
<proteinExistence type="predicted"/>
<sequence>MQIYSFTVVGTKLTWGLTLDQLKKAYANDANSLAALSPFTALNFNIE</sequence>
<name>A0A841EGC9_9BACT</name>
<evidence type="ECO:0000313" key="1">
    <source>
        <dbReference type="EMBL" id="MBB6002185.1"/>
    </source>
</evidence>
<keyword evidence="2" id="KW-1185">Reference proteome</keyword>
<organism evidence="1 2">
    <name type="scientific">Arcicella rosea</name>
    <dbReference type="NCBI Taxonomy" id="502909"/>
    <lineage>
        <taxon>Bacteria</taxon>
        <taxon>Pseudomonadati</taxon>
        <taxon>Bacteroidota</taxon>
        <taxon>Cytophagia</taxon>
        <taxon>Cytophagales</taxon>
        <taxon>Flectobacillaceae</taxon>
        <taxon>Arcicella</taxon>
    </lineage>
</organism>
<accession>A0A841EGC9</accession>
<dbReference type="EMBL" id="JACHKT010000004">
    <property type="protein sequence ID" value="MBB6002185.1"/>
    <property type="molecule type" value="Genomic_DNA"/>
</dbReference>
<reference evidence="1 2" key="1">
    <citation type="submission" date="2020-08" db="EMBL/GenBank/DDBJ databases">
        <title>Functional genomics of gut bacteria from endangered species of beetles.</title>
        <authorList>
            <person name="Carlos-Shanley C."/>
        </authorList>
    </citation>
    <scope>NUCLEOTIDE SEQUENCE [LARGE SCALE GENOMIC DNA]</scope>
    <source>
        <strain evidence="1 2">S00070</strain>
    </source>
</reference>
<gene>
    <name evidence="1" type="ORF">HNP25_000835</name>
</gene>
<dbReference type="AlphaFoldDB" id="A0A841EGC9"/>
<protein>
    <submittedName>
        <fullName evidence="1">Uncharacterized protein</fullName>
    </submittedName>
</protein>